<reference evidence="4" key="1">
    <citation type="journal article" date="2010" name="Science">
        <title>Signatures of adaptation to obligate biotrophy in the Hyaloperonospora arabidopsidis genome.</title>
        <authorList>
            <person name="Baxter L."/>
            <person name="Tripathy S."/>
            <person name="Ishaque N."/>
            <person name="Boot N."/>
            <person name="Cabral A."/>
            <person name="Kemen E."/>
            <person name="Thines M."/>
            <person name="Ah-Fong A."/>
            <person name="Anderson R."/>
            <person name="Badejoko W."/>
            <person name="Bittner-Eddy P."/>
            <person name="Boore J.L."/>
            <person name="Chibucos M.C."/>
            <person name="Coates M."/>
            <person name="Dehal P."/>
            <person name="Delehaunty K."/>
            <person name="Dong S."/>
            <person name="Downton P."/>
            <person name="Dumas B."/>
            <person name="Fabro G."/>
            <person name="Fronick C."/>
            <person name="Fuerstenberg S.I."/>
            <person name="Fulton L."/>
            <person name="Gaulin E."/>
            <person name="Govers F."/>
            <person name="Hughes L."/>
            <person name="Humphray S."/>
            <person name="Jiang R.H."/>
            <person name="Judelson H."/>
            <person name="Kamoun S."/>
            <person name="Kyung K."/>
            <person name="Meijer H."/>
            <person name="Minx P."/>
            <person name="Morris P."/>
            <person name="Nelson J."/>
            <person name="Phuntumart V."/>
            <person name="Qutob D."/>
            <person name="Rehmany A."/>
            <person name="Rougon-Cardoso A."/>
            <person name="Ryden P."/>
            <person name="Torto-Alalibo T."/>
            <person name="Studholme D."/>
            <person name="Wang Y."/>
            <person name="Win J."/>
            <person name="Wood J."/>
            <person name="Clifton S.W."/>
            <person name="Rogers J."/>
            <person name="Van den Ackerveken G."/>
            <person name="Jones J.D."/>
            <person name="McDowell J.M."/>
            <person name="Beynon J."/>
            <person name="Tyler B.M."/>
        </authorList>
    </citation>
    <scope>NUCLEOTIDE SEQUENCE [LARGE SCALE GENOMIC DNA]</scope>
    <source>
        <strain evidence="4">Emoy2</strain>
    </source>
</reference>
<evidence type="ECO:0000313" key="4">
    <source>
        <dbReference type="Proteomes" id="UP000011713"/>
    </source>
</evidence>
<feature type="region of interest" description="Disordered" evidence="1">
    <location>
        <begin position="47"/>
        <end position="67"/>
    </location>
</feature>
<reference evidence="3" key="2">
    <citation type="submission" date="2015-06" db="UniProtKB">
        <authorList>
            <consortium name="EnsemblProtists"/>
        </authorList>
    </citation>
    <scope>IDENTIFICATION</scope>
    <source>
        <strain evidence="3">Emoy2</strain>
    </source>
</reference>
<keyword evidence="2" id="KW-0472">Membrane</keyword>
<keyword evidence="4" id="KW-1185">Reference proteome</keyword>
<feature type="transmembrane region" description="Helical" evidence="2">
    <location>
        <begin position="94"/>
        <end position="117"/>
    </location>
</feature>
<organism evidence="3 4">
    <name type="scientific">Hyaloperonospora arabidopsidis (strain Emoy2)</name>
    <name type="common">Downy mildew agent</name>
    <name type="synonym">Peronospora arabidopsidis</name>
    <dbReference type="NCBI Taxonomy" id="559515"/>
    <lineage>
        <taxon>Eukaryota</taxon>
        <taxon>Sar</taxon>
        <taxon>Stramenopiles</taxon>
        <taxon>Oomycota</taxon>
        <taxon>Peronosporomycetes</taxon>
        <taxon>Peronosporales</taxon>
        <taxon>Peronosporaceae</taxon>
        <taxon>Hyaloperonospora</taxon>
    </lineage>
</organism>
<evidence type="ECO:0000313" key="3">
    <source>
        <dbReference type="EnsemblProtists" id="HpaP800785"/>
    </source>
</evidence>
<dbReference type="HOGENOM" id="CLU_2077607_0_0_1"/>
<sequence length="118" mass="13094">MNSSGKMPAQISRELSELNHEEVSVLRNALRAVKTENAMLKKVASHSLIKHTKHDKQAMTSETRRSTKFTDEIKDKHDHLVGSKWTCGIILMDVHLVFVGIAAAVGTIAAVLCAFYHL</sequence>
<protein>
    <submittedName>
        <fullName evidence="3">Uncharacterized protein</fullName>
    </submittedName>
</protein>
<dbReference type="AlphaFoldDB" id="M4B3D6"/>
<name>M4B3D6_HYAAE</name>
<dbReference type="Proteomes" id="UP000011713">
    <property type="component" value="Unassembled WGS sequence"/>
</dbReference>
<keyword evidence="2" id="KW-1133">Transmembrane helix</keyword>
<dbReference type="InParanoid" id="M4B3D6"/>
<dbReference type="EnsemblProtists" id="HpaT800785">
    <property type="protein sequence ID" value="HpaP800785"/>
    <property type="gene ID" value="HpaG800785"/>
</dbReference>
<dbReference type="VEuPathDB" id="FungiDB:HpaG800785"/>
<evidence type="ECO:0000256" key="2">
    <source>
        <dbReference type="SAM" id="Phobius"/>
    </source>
</evidence>
<dbReference type="EMBL" id="JH598179">
    <property type="status" value="NOT_ANNOTATED_CDS"/>
    <property type="molecule type" value="Genomic_DNA"/>
</dbReference>
<keyword evidence="2" id="KW-0812">Transmembrane</keyword>
<proteinExistence type="predicted"/>
<accession>M4B3D6</accession>
<evidence type="ECO:0000256" key="1">
    <source>
        <dbReference type="SAM" id="MobiDB-lite"/>
    </source>
</evidence>